<dbReference type="STRING" id="48709.A0A1D2N831"/>
<dbReference type="Gene3D" id="2.60.120.290">
    <property type="entry name" value="Spermadhesin, CUB domain"/>
    <property type="match status" value="1"/>
</dbReference>
<keyword evidence="1" id="KW-0732">Signal</keyword>
<dbReference type="InterPro" id="IPR035914">
    <property type="entry name" value="Sperma_CUB_dom_sf"/>
</dbReference>
<evidence type="ECO:0000313" key="3">
    <source>
        <dbReference type="EMBL" id="ODN01419.1"/>
    </source>
</evidence>
<proteinExistence type="predicted"/>
<reference evidence="3 4" key="1">
    <citation type="journal article" date="2016" name="Genome Biol. Evol.">
        <title>Gene Family Evolution Reflects Adaptation to Soil Environmental Stressors in the Genome of the Collembolan Orchesella cincta.</title>
        <authorList>
            <person name="Faddeeva-Vakhrusheva A."/>
            <person name="Derks M.F."/>
            <person name="Anvar S.Y."/>
            <person name="Agamennone V."/>
            <person name="Suring W."/>
            <person name="Smit S."/>
            <person name="van Straalen N.M."/>
            <person name="Roelofs D."/>
        </authorList>
    </citation>
    <scope>NUCLEOTIDE SEQUENCE [LARGE SCALE GENOMIC DNA]</scope>
    <source>
        <tissue evidence="3">Mixed pool</tissue>
    </source>
</reference>
<sequence>MGKLLSFQFVVVILFLTEMASSMSRFNMEPEDLALQQSILYPEGSSYEVRSQSQAQLEEQSIEESQSQTTPRKSKFFPYFLIQFPNEPCTAAGGSGVCVSAKDCKAGGGTSVGVCAQGFGACCRFSKSCGSEKGGDVIVRENSADLKSSEGSCRFVLPKTRGICQVKLDFTEFEFGTGLPTGECSATKISISGGINLPQGSLDLCGSLKSQHLYLTYGSTEKIYITSSAAGMDTDKYSIRVSYIRCDSRQLAPSHCTQYYTSSQGEIRSINFPQQQLNNQDYTICIADPRDAASRSGRQITNPKGISWETCGTEPNNFLISGKATDPPVTNPTLCTTDYIQIFGVNRQCGNSFSATQVLSTPYLLRVKFDDAESKAPEAELIVSNPGKCTDLNTSDTICTDGDVAGTCKCVKLVGQPGLDETNTGFCLKYKITE</sequence>
<dbReference type="AlphaFoldDB" id="A0A1D2N831"/>
<dbReference type="PANTHER" id="PTHR33236:SF12">
    <property type="entry name" value="CUB DOMAIN-CONTAINING PROTEIN-RELATED"/>
    <property type="match status" value="1"/>
</dbReference>
<evidence type="ECO:0000259" key="2">
    <source>
        <dbReference type="Pfam" id="PF26080"/>
    </source>
</evidence>
<evidence type="ECO:0000256" key="1">
    <source>
        <dbReference type="SAM" id="SignalP"/>
    </source>
</evidence>
<dbReference type="Pfam" id="PF26080">
    <property type="entry name" value="CUB_animal"/>
    <property type="match status" value="1"/>
</dbReference>
<dbReference type="Proteomes" id="UP000094527">
    <property type="component" value="Unassembled WGS sequence"/>
</dbReference>
<feature type="signal peptide" evidence="1">
    <location>
        <begin position="1"/>
        <end position="22"/>
    </location>
</feature>
<accession>A0A1D2N831</accession>
<protein>
    <recommendedName>
        <fullName evidence="2">CUB domain-containing protein</fullName>
    </recommendedName>
</protein>
<gene>
    <name evidence="3" type="ORF">Ocin01_05256</name>
</gene>
<comment type="caution">
    <text evidence="3">The sequence shown here is derived from an EMBL/GenBank/DDBJ whole genome shotgun (WGS) entry which is preliminary data.</text>
</comment>
<dbReference type="OrthoDB" id="6337346at2759"/>
<keyword evidence="4" id="KW-1185">Reference proteome</keyword>
<evidence type="ECO:0000313" key="4">
    <source>
        <dbReference type="Proteomes" id="UP000094527"/>
    </source>
</evidence>
<dbReference type="InterPro" id="IPR058698">
    <property type="entry name" value="CUB_metazoa"/>
</dbReference>
<feature type="domain" description="CUB" evidence="2">
    <location>
        <begin position="253"/>
        <end position="432"/>
    </location>
</feature>
<dbReference type="PANTHER" id="PTHR33236">
    <property type="entry name" value="INTRAFLAGELLAR TRANSPORT PROTEIN 122 FAMILY PROTEIN-RELATED"/>
    <property type="match status" value="1"/>
</dbReference>
<organism evidence="3 4">
    <name type="scientific">Orchesella cincta</name>
    <name type="common">Springtail</name>
    <name type="synonym">Podura cincta</name>
    <dbReference type="NCBI Taxonomy" id="48709"/>
    <lineage>
        <taxon>Eukaryota</taxon>
        <taxon>Metazoa</taxon>
        <taxon>Ecdysozoa</taxon>
        <taxon>Arthropoda</taxon>
        <taxon>Hexapoda</taxon>
        <taxon>Collembola</taxon>
        <taxon>Entomobryomorpha</taxon>
        <taxon>Entomobryoidea</taxon>
        <taxon>Orchesellidae</taxon>
        <taxon>Orchesellinae</taxon>
        <taxon>Orchesella</taxon>
    </lineage>
</organism>
<name>A0A1D2N831_ORCCI</name>
<dbReference type="EMBL" id="LJIJ01000152">
    <property type="protein sequence ID" value="ODN01419.1"/>
    <property type="molecule type" value="Genomic_DNA"/>
</dbReference>
<feature type="chain" id="PRO_5008905186" description="CUB domain-containing protein" evidence="1">
    <location>
        <begin position="23"/>
        <end position="434"/>
    </location>
</feature>